<dbReference type="Proteomes" id="UP000244173">
    <property type="component" value="Chromosome"/>
</dbReference>
<accession>A0A2S0P8R8</accession>
<organism evidence="3 4">
    <name type="scientific">Microvirgula aerodenitrificans</name>
    <dbReference type="NCBI Taxonomy" id="57480"/>
    <lineage>
        <taxon>Bacteria</taxon>
        <taxon>Pseudomonadati</taxon>
        <taxon>Pseudomonadota</taxon>
        <taxon>Betaproteobacteria</taxon>
        <taxon>Neisseriales</taxon>
        <taxon>Aquaspirillaceae</taxon>
        <taxon>Microvirgula</taxon>
    </lineage>
</organism>
<keyword evidence="4" id="KW-1185">Reference proteome</keyword>
<feature type="region of interest" description="Disordered" evidence="1">
    <location>
        <begin position="55"/>
        <end position="92"/>
    </location>
</feature>
<evidence type="ECO:0000256" key="2">
    <source>
        <dbReference type="SAM" id="SignalP"/>
    </source>
</evidence>
<evidence type="ECO:0000313" key="4">
    <source>
        <dbReference type="Proteomes" id="UP000244173"/>
    </source>
</evidence>
<evidence type="ECO:0000256" key="1">
    <source>
        <dbReference type="SAM" id="MobiDB-lite"/>
    </source>
</evidence>
<dbReference type="EMBL" id="CP028519">
    <property type="protein sequence ID" value="AVY93703.1"/>
    <property type="molecule type" value="Genomic_DNA"/>
</dbReference>
<protein>
    <submittedName>
        <fullName evidence="3">Uncharacterized protein</fullName>
    </submittedName>
</protein>
<name>A0A2S0P8R8_9NEIS</name>
<sequence>MPKRLIVLAAMAGAFTGLPALAAGSGDTTDRPRATATPYDAIRAAVPVSTSPLAIGRRAALDDQRPTPRSAGIASTRPAGQDTPPASPPAPR</sequence>
<keyword evidence="2" id="KW-0732">Signal</keyword>
<gene>
    <name evidence="3" type="ORF">DAI18_06315</name>
</gene>
<dbReference type="AlphaFoldDB" id="A0A2S0P8R8"/>
<feature type="chain" id="PRO_5015479061" evidence="2">
    <location>
        <begin position="23"/>
        <end position="92"/>
    </location>
</feature>
<reference evidence="3 4" key="1">
    <citation type="submission" date="2018-04" db="EMBL/GenBank/DDBJ databases">
        <title>Denitrifier Microvirgula.</title>
        <authorList>
            <person name="Anderson E."/>
            <person name="Jang J."/>
            <person name="Ishii S."/>
        </authorList>
    </citation>
    <scope>NUCLEOTIDE SEQUENCE [LARGE SCALE GENOMIC DNA]</scope>
    <source>
        <strain evidence="3 4">BE2.4</strain>
    </source>
</reference>
<feature type="signal peptide" evidence="2">
    <location>
        <begin position="1"/>
        <end position="22"/>
    </location>
</feature>
<dbReference type="KEGG" id="maer:DAI18_06315"/>
<dbReference type="STRING" id="1122240.GCA_000620105_01308"/>
<proteinExistence type="predicted"/>
<evidence type="ECO:0000313" key="3">
    <source>
        <dbReference type="EMBL" id="AVY93703.1"/>
    </source>
</evidence>